<comment type="subunit">
    <text evidence="3">Homodimer.</text>
</comment>
<dbReference type="FunFam" id="2.40.110.10:FF:000002">
    <property type="entry name" value="Acyl-CoA dehydrogenase fadE12"/>
    <property type="match status" value="1"/>
</dbReference>
<evidence type="ECO:0000256" key="4">
    <source>
        <dbReference type="ARBA" id="ARBA00022630"/>
    </source>
</evidence>
<dbReference type="GO" id="GO:0033539">
    <property type="term" value="P:fatty acid beta-oxidation using acyl-CoA dehydrogenase"/>
    <property type="evidence" value="ECO:0007669"/>
    <property type="project" value="TreeGrafter"/>
</dbReference>
<dbReference type="STRING" id="1550231.SAMN05660662_0569"/>
<dbReference type="InterPro" id="IPR006091">
    <property type="entry name" value="Acyl-CoA_Oxase/DH_mid-dom"/>
</dbReference>
<dbReference type="Pfam" id="PF02771">
    <property type="entry name" value="Acyl-CoA_dh_N"/>
    <property type="match status" value="1"/>
</dbReference>
<reference evidence="12" key="1">
    <citation type="submission" date="2016-10" db="EMBL/GenBank/DDBJ databases">
        <authorList>
            <person name="Varghese N."/>
            <person name="Submissions S."/>
        </authorList>
    </citation>
    <scope>NUCLEOTIDE SEQUENCE [LARGE SCALE GENOMIC DNA]</scope>
    <source>
        <strain evidence="12">DSM 44268</strain>
    </source>
</reference>
<dbReference type="InterPro" id="IPR050741">
    <property type="entry name" value="Acyl-CoA_dehydrogenase"/>
</dbReference>
<feature type="domain" description="Acyl-CoA oxidase/dehydrogenase middle" evidence="9">
    <location>
        <begin position="145"/>
        <end position="245"/>
    </location>
</feature>
<evidence type="ECO:0000256" key="2">
    <source>
        <dbReference type="ARBA" id="ARBA00009347"/>
    </source>
</evidence>
<protein>
    <submittedName>
        <fullName evidence="11">Acyl-CoA dehydrogenase</fullName>
    </submittedName>
</protein>
<dbReference type="GO" id="GO:0005737">
    <property type="term" value="C:cytoplasm"/>
    <property type="evidence" value="ECO:0007669"/>
    <property type="project" value="TreeGrafter"/>
</dbReference>
<dbReference type="GO" id="GO:0050660">
    <property type="term" value="F:flavin adenine dinucleotide binding"/>
    <property type="evidence" value="ECO:0007669"/>
    <property type="project" value="InterPro"/>
</dbReference>
<dbReference type="SUPFAM" id="SSF47203">
    <property type="entry name" value="Acyl-CoA dehydrogenase C-terminal domain-like"/>
    <property type="match status" value="1"/>
</dbReference>
<evidence type="ECO:0000259" key="10">
    <source>
        <dbReference type="Pfam" id="PF02771"/>
    </source>
</evidence>
<dbReference type="InterPro" id="IPR046373">
    <property type="entry name" value="Acyl-CoA_Oxase/DH_mid-dom_sf"/>
</dbReference>
<keyword evidence="4 7" id="KW-0285">Flavoprotein</keyword>
<evidence type="ECO:0000259" key="8">
    <source>
        <dbReference type="Pfam" id="PF00441"/>
    </source>
</evidence>
<evidence type="ECO:0000313" key="12">
    <source>
        <dbReference type="Proteomes" id="UP000199406"/>
    </source>
</evidence>
<dbReference type="InterPro" id="IPR009075">
    <property type="entry name" value="AcylCo_DH/oxidase_C"/>
</dbReference>
<dbReference type="RefSeq" id="WP_218122213.1">
    <property type="nucleotide sequence ID" value="NZ_FNBT01000001.1"/>
</dbReference>
<dbReference type="EMBL" id="FNBT01000001">
    <property type="protein sequence ID" value="SDE98985.1"/>
    <property type="molecule type" value="Genomic_DNA"/>
</dbReference>
<evidence type="ECO:0000256" key="6">
    <source>
        <dbReference type="ARBA" id="ARBA00023002"/>
    </source>
</evidence>
<dbReference type="PANTHER" id="PTHR48083:SF13">
    <property type="entry name" value="ACYL-COA DEHYDROGENASE FAMILY MEMBER 11"/>
    <property type="match status" value="1"/>
</dbReference>
<dbReference type="Pfam" id="PF02770">
    <property type="entry name" value="Acyl-CoA_dh_M"/>
    <property type="match status" value="1"/>
</dbReference>
<keyword evidence="12" id="KW-1185">Reference proteome</keyword>
<gene>
    <name evidence="11" type="ORF">SAMN05660662_0569</name>
</gene>
<evidence type="ECO:0000256" key="7">
    <source>
        <dbReference type="RuleBase" id="RU362125"/>
    </source>
</evidence>
<dbReference type="InterPro" id="IPR036250">
    <property type="entry name" value="AcylCo_DH-like_C"/>
</dbReference>
<dbReference type="Gene3D" id="2.40.110.10">
    <property type="entry name" value="Butyryl-CoA Dehydrogenase, subunit A, domain 2"/>
    <property type="match status" value="1"/>
</dbReference>
<organism evidence="11 12">
    <name type="scientific">Blastococcus aurantiacus</name>
    <dbReference type="NCBI Taxonomy" id="1550231"/>
    <lineage>
        <taxon>Bacteria</taxon>
        <taxon>Bacillati</taxon>
        <taxon>Actinomycetota</taxon>
        <taxon>Actinomycetes</taxon>
        <taxon>Geodermatophilales</taxon>
        <taxon>Geodermatophilaceae</taxon>
        <taxon>Blastococcus</taxon>
    </lineage>
</organism>
<dbReference type="Gene3D" id="1.20.140.10">
    <property type="entry name" value="Butyryl-CoA Dehydrogenase, subunit A, domain 3"/>
    <property type="match status" value="1"/>
</dbReference>
<dbReference type="AlphaFoldDB" id="A0A1G7HF00"/>
<accession>A0A1G7HF00</accession>
<feature type="domain" description="Acyl-CoA dehydrogenase/oxidase N-terminal" evidence="10">
    <location>
        <begin position="55"/>
        <end position="140"/>
    </location>
</feature>
<dbReference type="Proteomes" id="UP000199406">
    <property type="component" value="Unassembled WGS sequence"/>
</dbReference>
<comment type="cofactor">
    <cofactor evidence="1 7">
        <name>FAD</name>
        <dbReference type="ChEBI" id="CHEBI:57692"/>
    </cofactor>
</comment>
<comment type="similarity">
    <text evidence="2 7">Belongs to the acyl-CoA dehydrogenase family.</text>
</comment>
<evidence type="ECO:0000256" key="1">
    <source>
        <dbReference type="ARBA" id="ARBA00001974"/>
    </source>
</evidence>
<evidence type="ECO:0000256" key="5">
    <source>
        <dbReference type="ARBA" id="ARBA00022827"/>
    </source>
</evidence>
<dbReference type="PANTHER" id="PTHR48083">
    <property type="entry name" value="MEDIUM-CHAIN SPECIFIC ACYL-COA DEHYDROGENASE, MITOCHONDRIAL-RELATED"/>
    <property type="match status" value="1"/>
</dbReference>
<evidence type="ECO:0000256" key="3">
    <source>
        <dbReference type="ARBA" id="ARBA00011738"/>
    </source>
</evidence>
<feature type="domain" description="Acyl-CoA dehydrogenase/oxidase C-terminal" evidence="8">
    <location>
        <begin position="257"/>
        <end position="407"/>
    </location>
</feature>
<name>A0A1G7HF00_9ACTN</name>
<dbReference type="SUPFAM" id="SSF56645">
    <property type="entry name" value="Acyl-CoA dehydrogenase NM domain-like"/>
    <property type="match status" value="1"/>
</dbReference>
<dbReference type="InterPro" id="IPR013786">
    <property type="entry name" value="AcylCoA_DH/ox_N"/>
</dbReference>
<evidence type="ECO:0000313" key="11">
    <source>
        <dbReference type="EMBL" id="SDE98985.1"/>
    </source>
</evidence>
<dbReference type="Pfam" id="PF00441">
    <property type="entry name" value="Acyl-CoA_dh_1"/>
    <property type="match status" value="1"/>
</dbReference>
<keyword evidence="6 7" id="KW-0560">Oxidoreductase</keyword>
<proteinExistence type="inferred from homology"/>
<dbReference type="Gene3D" id="1.10.540.10">
    <property type="entry name" value="Acyl-CoA dehydrogenase/oxidase, N-terminal domain"/>
    <property type="match status" value="1"/>
</dbReference>
<keyword evidence="5 7" id="KW-0274">FAD</keyword>
<dbReference type="GO" id="GO:0003995">
    <property type="term" value="F:acyl-CoA dehydrogenase activity"/>
    <property type="evidence" value="ECO:0007669"/>
    <property type="project" value="TreeGrafter"/>
</dbReference>
<sequence>MPLTVRPIPTLDDRINDIRMRTAEIVNDDILPNERNLWRSAHGGAVETEPSVIDAKQLREEIKQKVRKAGLWAPHLPQEYGGMGLDFLAHAYMNEVLAYAMGAAALFGVVAPNSGNQTILLKYGTPEQKEQWLRPLVEGEMESGFSMTEPENPGSDPRSLTTTAVRDGDELVLNGHKWFTSNGNAADFFIVMTRVVDADHDPATGRGQMAQLIVPTDTPGVNIVRGVGIWGRPTSDHVEVRYENVRVPASNLLGAVGQGHQAAQDRLGAGRVFHCMNSIGQMWRAFDLMVERATTRTVHGGPLQDKQFIQGFIADSYMDISAARLMTIQAAERVARNDRGARTDISSIKVFVPAAYSRVVDRAIQVWGAAGVSSDLPLSGMYLGARTLRLADGPDEVHKVLIAKHVLDRYATEGGWDFGN</sequence>
<evidence type="ECO:0000259" key="9">
    <source>
        <dbReference type="Pfam" id="PF02770"/>
    </source>
</evidence>
<dbReference type="InterPro" id="IPR037069">
    <property type="entry name" value="AcylCoA_DH/ox_N_sf"/>
</dbReference>
<dbReference type="InterPro" id="IPR009100">
    <property type="entry name" value="AcylCoA_DH/oxidase_NM_dom_sf"/>
</dbReference>